<dbReference type="InterPro" id="IPR006120">
    <property type="entry name" value="Resolvase_HTH_dom"/>
</dbReference>
<dbReference type="InterPro" id="IPR035901">
    <property type="entry name" value="GIY-YIG_endonuc_sf"/>
</dbReference>
<dbReference type="InterPro" id="IPR010332">
    <property type="entry name" value="ATPase_terminase-su_N"/>
</dbReference>
<dbReference type="GO" id="GO:0003677">
    <property type="term" value="F:DNA binding"/>
    <property type="evidence" value="ECO:0007669"/>
    <property type="project" value="InterPro"/>
</dbReference>
<feature type="domain" description="Resolvase HTH" evidence="1">
    <location>
        <begin position="166"/>
        <end position="199"/>
    </location>
</feature>
<sequence length="410" mass="47025">MRDRISKHKRFLRNGVHENNALQNAWNKYGEENFIFKKLEHYDPTLSNIDDILNQKEKEYIRIYQCNQKPFGYNHTDGGQAFKMNEDVIRKGEQVSEVLTEQDVLDIREYIENDEYSPSELAIIYGVHIQTIHYIRRGEHWTYLTGGKRVGKEFNFNRGTENSHAKLTEDDVEEIVMLLEMGIPMPQIAKQFDVSKDTIWDIRNGESWKHITGGKVNKKTIFPVGENTSAAKLTDEIVKTIVEKYKKGEKRSVLAKKYKIGISTLRALLAGETWKHITNGVKVVREVQIGLSKENANIAVQMYKKGYTQRQIAKHLNVGHTTIHALLNGETWKEVTGGKKVVPPERTIAGRRRGKPTTKEVALGVIRLFNEGWTGAAISKHFNIALSHAYAIKHGRKCSEFTGIYYKKIN</sequence>
<evidence type="ECO:0000259" key="2">
    <source>
        <dbReference type="Pfam" id="PF06056"/>
    </source>
</evidence>
<keyword evidence="4" id="KW-1185">Reference proteome</keyword>
<gene>
    <name evidence="3" type="ORF">FB550_101772</name>
</gene>
<accession>A0A561DZF0</accession>
<dbReference type="Pfam" id="PF02796">
    <property type="entry name" value="HTH_7"/>
    <property type="match status" value="1"/>
</dbReference>
<dbReference type="Gene3D" id="3.40.1440.10">
    <property type="entry name" value="GIY-YIG endonuclease"/>
    <property type="match status" value="1"/>
</dbReference>
<feature type="domain" description="Terminase ATPase subunit N-terminal" evidence="2">
    <location>
        <begin position="299"/>
        <end position="341"/>
    </location>
</feature>
<evidence type="ECO:0000313" key="4">
    <source>
        <dbReference type="Proteomes" id="UP000319671"/>
    </source>
</evidence>
<evidence type="ECO:0000259" key="1">
    <source>
        <dbReference type="Pfam" id="PF02796"/>
    </source>
</evidence>
<name>A0A561DZF0_9BACI</name>
<reference evidence="3 4" key="1">
    <citation type="submission" date="2019-06" db="EMBL/GenBank/DDBJ databases">
        <title>Sorghum-associated microbial communities from plants grown in Nebraska, USA.</title>
        <authorList>
            <person name="Schachtman D."/>
        </authorList>
    </citation>
    <scope>NUCLEOTIDE SEQUENCE [LARGE SCALE GENOMIC DNA]</scope>
    <source>
        <strain evidence="3 4">2482</strain>
    </source>
</reference>
<dbReference type="GO" id="GO:0000150">
    <property type="term" value="F:DNA strand exchange activity"/>
    <property type="evidence" value="ECO:0007669"/>
    <property type="project" value="InterPro"/>
</dbReference>
<protein>
    <submittedName>
        <fullName evidence="3">Helix-turn-helix resolvase-like protein</fullName>
    </submittedName>
</protein>
<dbReference type="Proteomes" id="UP000319671">
    <property type="component" value="Unassembled WGS sequence"/>
</dbReference>
<comment type="caution">
    <text evidence="3">The sequence shown here is derived from an EMBL/GenBank/DDBJ whole genome shotgun (WGS) entry which is preliminary data.</text>
</comment>
<dbReference type="AlphaFoldDB" id="A0A561DZF0"/>
<dbReference type="Gene3D" id="1.10.10.60">
    <property type="entry name" value="Homeodomain-like"/>
    <property type="match status" value="2"/>
</dbReference>
<dbReference type="Pfam" id="PF06056">
    <property type="entry name" value="Terminase_5"/>
    <property type="match status" value="1"/>
</dbReference>
<dbReference type="SUPFAM" id="SSF46689">
    <property type="entry name" value="Homeodomain-like"/>
    <property type="match status" value="1"/>
</dbReference>
<evidence type="ECO:0000313" key="3">
    <source>
        <dbReference type="EMBL" id="TWE08744.1"/>
    </source>
</evidence>
<proteinExistence type="predicted"/>
<dbReference type="InterPro" id="IPR009057">
    <property type="entry name" value="Homeodomain-like_sf"/>
</dbReference>
<dbReference type="SUPFAM" id="SSF82771">
    <property type="entry name" value="GIY-YIG endonuclease"/>
    <property type="match status" value="1"/>
</dbReference>
<organism evidence="3 4">
    <name type="scientific">Neobacillus bataviensis</name>
    <dbReference type="NCBI Taxonomy" id="220685"/>
    <lineage>
        <taxon>Bacteria</taxon>
        <taxon>Bacillati</taxon>
        <taxon>Bacillota</taxon>
        <taxon>Bacilli</taxon>
        <taxon>Bacillales</taxon>
        <taxon>Bacillaceae</taxon>
        <taxon>Neobacillus</taxon>
    </lineage>
</organism>
<dbReference type="EMBL" id="VIVN01000001">
    <property type="protein sequence ID" value="TWE08744.1"/>
    <property type="molecule type" value="Genomic_DNA"/>
</dbReference>